<dbReference type="AlphaFoldDB" id="A0A8H7EX92"/>
<comment type="caution">
    <text evidence="6">The sequence shown here is derived from an EMBL/GenBank/DDBJ whole genome shotgun (WGS) entry which is preliminary data.</text>
</comment>
<evidence type="ECO:0000313" key="6">
    <source>
        <dbReference type="EMBL" id="KAF7761906.1"/>
    </source>
</evidence>
<dbReference type="SMART" id="SM00360">
    <property type="entry name" value="RRM"/>
    <property type="match status" value="2"/>
</dbReference>
<dbReference type="PROSITE" id="PS50102">
    <property type="entry name" value="RRM"/>
    <property type="match status" value="2"/>
</dbReference>
<feature type="region of interest" description="Disordered" evidence="4">
    <location>
        <begin position="367"/>
        <end position="409"/>
    </location>
</feature>
<feature type="domain" description="RRM" evidence="5">
    <location>
        <begin position="536"/>
        <end position="610"/>
    </location>
</feature>
<feature type="region of interest" description="Disordered" evidence="4">
    <location>
        <begin position="178"/>
        <end position="238"/>
    </location>
</feature>
<feature type="region of interest" description="Disordered" evidence="4">
    <location>
        <begin position="282"/>
        <end position="345"/>
    </location>
</feature>
<dbReference type="PANTHER" id="PTHR24012">
    <property type="entry name" value="RNA BINDING PROTEIN"/>
    <property type="match status" value="1"/>
</dbReference>
<feature type="compositionally biased region" description="Acidic residues" evidence="4">
    <location>
        <begin position="185"/>
        <end position="195"/>
    </location>
</feature>
<accession>A0A8H7EX92</accession>
<feature type="compositionally biased region" description="Polar residues" evidence="4">
    <location>
        <begin position="306"/>
        <end position="326"/>
    </location>
</feature>
<feature type="region of interest" description="Disordered" evidence="4">
    <location>
        <begin position="622"/>
        <end position="646"/>
    </location>
</feature>
<name>A0A8H7EX92_AGABI</name>
<evidence type="ECO:0000256" key="1">
    <source>
        <dbReference type="ARBA" id="ARBA00022737"/>
    </source>
</evidence>
<keyword evidence="2 3" id="KW-0694">RNA-binding</keyword>
<dbReference type="InterPro" id="IPR012677">
    <property type="entry name" value="Nucleotide-bd_a/b_plait_sf"/>
</dbReference>
<feature type="compositionally biased region" description="Polar residues" evidence="4">
    <location>
        <begin position="228"/>
        <end position="238"/>
    </location>
</feature>
<dbReference type="Pfam" id="PF00076">
    <property type="entry name" value="RRM_1"/>
    <property type="match status" value="1"/>
</dbReference>
<dbReference type="InterPro" id="IPR000504">
    <property type="entry name" value="RRM_dom"/>
</dbReference>
<proteinExistence type="predicted"/>
<feature type="compositionally biased region" description="Basic and acidic residues" evidence="4">
    <location>
        <begin position="98"/>
        <end position="107"/>
    </location>
</feature>
<feature type="compositionally biased region" description="Basic and acidic residues" evidence="4">
    <location>
        <begin position="290"/>
        <end position="304"/>
    </location>
</feature>
<feature type="compositionally biased region" description="Low complexity" evidence="4">
    <location>
        <begin position="622"/>
        <end position="636"/>
    </location>
</feature>
<feature type="domain" description="RRM" evidence="5">
    <location>
        <begin position="660"/>
        <end position="742"/>
    </location>
</feature>
<dbReference type="SUPFAM" id="SSF54928">
    <property type="entry name" value="RNA-binding domain, RBD"/>
    <property type="match status" value="2"/>
</dbReference>
<feature type="region of interest" description="Disordered" evidence="4">
    <location>
        <begin position="56"/>
        <end position="160"/>
    </location>
</feature>
<organism evidence="6 7">
    <name type="scientific">Agaricus bisporus var. burnettii</name>
    <dbReference type="NCBI Taxonomy" id="192524"/>
    <lineage>
        <taxon>Eukaryota</taxon>
        <taxon>Fungi</taxon>
        <taxon>Dikarya</taxon>
        <taxon>Basidiomycota</taxon>
        <taxon>Agaricomycotina</taxon>
        <taxon>Agaricomycetes</taxon>
        <taxon>Agaricomycetidae</taxon>
        <taxon>Agaricales</taxon>
        <taxon>Agaricineae</taxon>
        <taxon>Agaricaceae</taxon>
        <taxon>Agaricus</taxon>
    </lineage>
</organism>
<feature type="compositionally biased region" description="Basic and acidic residues" evidence="4">
    <location>
        <begin position="367"/>
        <end position="380"/>
    </location>
</feature>
<dbReference type="EMBL" id="JABXXO010000013">
    <property type="protein sequence ID" value="KAF7761906.1"/>
    <property type="molecule type" value="Genomic_DNA"/>
</dbReference>
<dbReference type="InterPro" id="IPR035979">
    <property type="entry name" value="RBD_domain_sf"/>
</dbReference>
<gene>
    <name evidence="6" type="ORF">Agabi119p4_9898</name>
</gene>
<reference evidence="6 7" key="1">
    <citation type="journal article" name="Sci. Rep.">
        <title>Telomere-to-telomere assembled and centromere annotated genomes of the two main subspecies of the button mushroom Agaricus bisporus reveal especially polymorphic chromosome ends.</title>
        <authorList>
            <person name="Sonnenberg A.S.M."/>
            <person name="Sedaghat-Telgerd N."/>
            <person name="Lavrijssen B."/>
            <person name="Ohm R.A."/>
            <person name="Hendrickx P.M."/>
            <person name="Scholtmeijer K."/>
            <person name="Baars J.J.P."/>
            <person name="van Peer A."/>
        </authorList>
    </citation>
    <scope>NUCLEOTIDE SEQUENCE [LARGE SCALE GENOMIC DNA]</scope>
    <source>
        <strain evidence="6 7">H119_p4</strain>
    </source>
</reference>
<feature type="region of interest" description="Disordered" evidence="4">
    <location>
        <begin position="1"/>
        <end position="34"/>
    </location>
</feature>
<protein>
    <recommendedName>
        <fullName evidence="5">RRM domain-containing protein</fullName>
    </recommendedName>
</protein>
<dbReference type="Gene3D" id="3.30.70.330">
    <property type="match status" value="2"/>
</dbReference>
<keyword evidence="1" id="KW-0677">Repeat</keyword>
<dbReference type="Proteomes" id="UP000629468">
    <property type="component" value="Unassembled WGS sequence"/>
</dbReference>
<feature type="compositionally biased region" description="Low complexity" evidence="4">
    <location>
        <begin position="1"/>
        <end position="17"/>
    </location>
</feature>
<evidence type="ECO:0000259" key="5">
    <source>
        <dbReference type="PROSITE" id="PS50102"/>
    </source>
</evidence>
<dbReference type="GO" id="GO:0003723">
    <property type="term" value="F:RNA binding"/>
    <property type="evidence" value="ECO:0007669"/>
    <property type="project" value="UniProtKB-UniRule"/>
</dbReference>
<evidence type="ECO:0000313" key="7">
    <source>
        <dbReference type="Proteomes" id="UP000629468"/>
    </source>
</evidence>
<feature type="region of interest" description="Disordered" evidence="4">
    <location>
        <begin position="1198"/>
        <end position="1220"/>
    </location>
</feature>
<evidence type="ECO:0000256" key="4">
    <source>
        <dbReference type="SAM" id="MobiDB-lite"/>
    </source>
</evidence>
<evidence type="ECO:0000256" key="3">
    <source>
        <dbReference type="PROSITE-ProRule" id="PRU00176"/>
    </source>
</evidence>
<sequence length="1220" mass="133459">MMSDSSLSPQSPSIALSTSDIRNKDTTSSIGLSYTKDQTILAQQADLVSPAILSAHQAPVPSQKPTSGRARGKSISISAAALQSSPRDRQTVAATSRVPEERSDSIRTENVTPVPLSQPHTLPRSPVSPHRAKPRRGVCDDLSSDASEPCSAGLPTTPDRTLDHHLCDARAHADRGLHFHPSPEAADDVGAEDYSSDLASSKAGSDTGHVETESATGSLRTEAGSSAPPDTSSEGSNSDVEIYLEGHGLDDSAMRLNCLGNTSFASITLKQTVADLPAASLNIGAGAPNDSDRQVKTQRDDREGWVTSQHAAKMSRTQGSQYPSPNRHQEAVSPTGQGGGTLRLSAEGQSGIQDASLKVLANLEEERGRKDSVSLRDDNSKPSATEGQMVKPSRLTSDLKPTSADFKPRMGIELKPPVADFKPSRVDFNSPEVTYSRTHLPSDRVVLTANRSVSTENEIAHPFQSNRALPDHEFQLLKQVSGHMDDALYLNKLQHQDGGINRISPPLHGSRELEDQFLDPEDILPSGSIDDSYKTPNVYINGLPPHFPEDQLYALAAPFGEVRSVRTFTRHVRDSESGYGFVLFATIEAAERCINALRKYRNLHPTFSKQIHKIPGTVYAQSFSPNESESMSSHNSWNPKRDEGDSFKRRMESLQDPMSTNLYMEGLPLSIDEPTLSALVSPHRISSSRFFQTRLSHPPRIIAFVRLETRAGAEEVIERLHGRMVRGWNDTGSRISVRFADTTEQRELRRAERTTKEGDTSTARLTIAQAALLNLRGQELRQAAKLSTVPVIGERRRLVSNDPPYNDYSNTIQLPNPQISRPVFEVDYNLLPGRNHPVQGVPTPSSAVINPSYARQYGGGVSRTPDTPAAILLDNLRGGSNALRGGPAVYDTYGQQYDNAAHQSHRYVPDNYASRPSPAQARSGYTATEEYIMRAHAESRHRGIPLDLAAHAKNRREHELEAASANIATGVRGYRTHAATVSLDRKSQSSILAEIEPVSMANENEFHATVTRKHDEHPRMLSAVEQDPDVTVRGTSKDYNLGGQASRQTPRMVATPALSSQSQFTSATLNEQYHNQHIRSTTFPHRPTGTQYPRHQQHNSMSIPNTGQRTPQHAATAVMGQINSTHDKIDYPDAFEKQNLRRDSGNKLVKLQHVAALNQAYDMDNQSSPSLISPTLTYSSQTPATLSPATPFFGSFNSQNEGFDRNGGLVEGKKLRTAGQ</sequence>
<evidence type="ECO:0000256" key="2">
    <source>
        <dbReference type="ARBA" id="ARBA00022884"/>
    </source>
</evidence>